<evidence type="ECO:0000313" key="2">
    <source>
        <dbReference type="EMBL" id="KAF9541274.1"/>
    </source>
</evidence>
<accession>A0A9P6K139</accession>
<comment type="caution">
    <text evidence="2">The sequence shown here is derived from an EMBL/GenBank/DDBJ whole genome shotgun (WGS) entry which is preliminary data.</text>
</comment>
<dbReference type="Proteomes" id="UP000723463">
    <property type="component" value="Unassembled WGS sequence"/>
</dbReference>
<dbReference type="InterPro" id="IPR010714">
    <property type="entry name" value="Coatomer_asu_C"/>
</dbReference>
<dbReference type="EMBL" id="JAAAXW010000172">
    <property type="protein sequence ID" value="KAF9541274.1"/>
    <property type="molecule type" value="Genomic_DNA"/>
</dbReference>
<evidence type="ECO:0000259" key="1">
    <source>
        <dbReference type="Pfam" id="PF06957"/>
    </source>
</evidence>
<dbReference type="GO" id="GO:0030126">
    <property type="term" value="C:COPI vesicle coat"/>
    <property type="evidence" value="ECO:0007669"/>
    <property type="project" value="InterPro"/>
</dbReference>
<protein>
    <recommendedName>
        <fullName evidence="1">Coatomer alpha subunit C-terminal domain-containing protein</fullName>
    </recommendedName>
</protein>
<reference evidence="2" key="1">
    <citation type="journal article" date="2020" name="Fungal Divers.">
        <title>Resolving the Mortierellaceae phylogeny through synthesis of multi-gene phylogenetics and phylogenomics.</title>
        <authorList>
            <person name="Vandepol N."/>
            <person name="Liber J."/>
            <person name="Desiro A."/>
            <person name="Na H."/>
            <person name="Kennedy M."/>
            <person name="Barry K."/>
            <person name="Grigoriev I.V."/>
            <person name="Miller A.N."/>
            <person name="O'Donnell K."/>
            <person name="Stajich J.E."/>
            <person name="Bonito G."/>
        </authorList>
    </citation>
    <scope>NUCLEOTIDE SEQUENCE</scope>
    <source>
        <strain evidence="2">NRRL 2591</strain>
    </source>
</reference>
<dbReference type="AlphaFoldDB" id="A0A9P6K139"/>
<gene>
    <name evidence="2" type="ORF">EC957_003289</name>
</gene>
<feature type="domain" description="Coatomer alpha subunit C-terminal" evidence="1">
    <location>
        <begin position="29"/>
        <end position="133"/>
    </location>
</feature>
<dbReference type="GO" id="GO:0006886">
    <property type="term" value="P:intracellular protein transport"/>
    <property type="evidence" value="ECO:0007669"/>
    <property type="project" value="InterPro"/>
</dbReference>
<keyword evidence="3" id="KW-1185">Reference proteome</keyword>
<dbReference type="Pfam" id="PF06957">
    <property type="entry name" value="COPI_C"/>
    <property type="match status" value="1"/>
</dbReference>
<dbReference type="GO" id="GO:0005198">
    <property type="term" value="F:structural molecule activity"/>
    <property type="evidence" value="ECO:0007669"/>
    <property type="project" value="InterPro"/>
</dbReference>
<proteinExistence type="predicted"/>
<name>A0A9P6K139_9FUNG</name>
<organism evidence="2 3">
    <name type="scientific">Mortierella hygrophila</name>
    <dbReference type="NCBI Taxonomy" id="979708"/>
    <lineage>
        <taxon>Eukaryota</taxon>
        <taxon>Fungi</taxon>
        <taxon>Fungi incertae sedis</taxon>
        <taxon>Mucoromycota</taxon>
        <taxon>Mortierellomycotina</taxon>
        <taxon>Mortierellomycetes</taxon>
        <taxon>Mortierellales</taxon>
        <taxon>Mortierellaceae</taxon>
        <taxon>Mortierella</taxon>
    </lineage>
</organism>
<dbReference type="GO" id="GO:0016192">
    <property type="term" value="P:vesicle-mediated transport"/>
    <property type="evidence" value="ECO:0007669"/>
    <property type="project" value="InterPro"/>
</dbReference>
<evidence type="ECO:0000313" key="3">
    <source>
        <dbReference type="Proteomes" id="UP000723463"/>
    </source>
</evidence>
<sequence length="144" mass="16178">MFVRAPHGLIYGILFIDLYTVTTVTVGKQLLNWQVGPVNFEPLKDQFLPIFLAGRAILRGNKGMLLTTLLVHRNQGRPKKGLLVLTKNFQAPTSNKVQEAYKAATSNKITEARTLFRRILHSILLSIVTQASEDGVTDIDNQYR</sequence>